<dbReference type="GO" id="GO:0016787">
    <property type="term" value="F:hydrolase activity"/>
    <property type="evidence" value="ECO:0007669"/>
    <property type="project" value="UniProtKB-KW"/>
</dbReference>
<gene>
    <name evidence="5" type="primary">wapA</name>
    <name evidence="5" type="ORF">WBAD_0070</name>
</gene>
<dbReference type="EC" id="3.1.-.-" evidence="5"/>
<feature type="region of interest" description="Disordered" evidence="2">
    <location>
        <begin position="3323"/>
        <end position="3345"/>
    </location>
</feature>
<keyword evidence="3" id="KW-0812">Transmembrane</keyword>
<evidence type="ECO:0000313" key="5">
    <source>
        <dbReference type="EMBL" id="SPP32731.1"/>
    </source>
</evidence>
<protein>
    <submittedName>
        <fullName evidence="5">tRNA nuclease WapA</fullName>
        <ecNumber evidence="5">3.1.-.-</ecNumber>
    </submittedName>
</protein>
<keyword evidence="3" id="KW-0472">Membrane</keyword>
<accession>A0A3B0JH63</accession>
<keyword evidence="5" id="KW-0378">Hydrolase</keyword>
<dbReference type="Pfam" id="PF15658">
    <property type="entry name" value="Latrotoxin_C"/>
    <property type="match status" value="1"/>
</dbReference>
<reference evidence="5" key="1">
    <citation type="submission" date="2018-04" db="EMBL/GenBank/DDBJ databases">
        <authorList>
            <person name="Go L.Y."/>
            <person name="Mitchell J.A."/>
        </authorList>
    </citation>
    <scope>NUCLEOTIDE SEQUENCE</scope>
    <source>
        <strain evidence="5">WBAD</strain>
    </source>
</reference>
<evidence type="ECO:0000259" key="4">
    <source>
        <dbReference type="Pfam" id="PF15658"/>
    </source>
</evidence>
<organism evidence="5">
    <name type="scientific">Wolbachia endosymbiont of Aleurodicus dispersus</name>
    <dbReference type="NCBI Taxonomy" id="1288877"/>
    <lineage>
        <taxon>Bacteria</taxon>
        <taxon>Pseudomonadati</taxon>
        <taxon>Pseudomonadota</taxon>
        <taxon>Alphaproteobacteria</taxon>
        <taxon>Rickettsiales</taxon>
        <taxon>Anaplasmataceae</taxon>
        <taxon>Wolbachieae</taxon>
        <taxon>Wolbachia</taxon>
    </lineage>
</organism>
<dbReference type="EMBL" id="OUNE01000010">
    <property type="protein sequence ID" value="SPP32731.1"/>
    <property type="molecule type" value="Genomic_DNA"/>
</dbReference>
<dbReference type="InterPro" id="IPR028047">
    <property type="entry name" value="Latrotoxin_C_dom"/>
</dbReference>
<feature type="transmembrane region" description="Helical" evidence="3">
    <location>
        <begin position="2789"/>
        <end position="2809"/>
    </location>
</feature>
<name>A0A3B0JH63_9RICK</name>
<dbReference type="PANTHER" id="PTHR32305:SF15">
    <property type="entry name" value="PROTEIN RHSA-RELATED"/>
    <property type="match status" value="1"/>
</dbReference>
<dbReference type="InterPro" id="IPR022385">
    <property type="entry name" value="Rhs_assc_core"/>
</dbReference>
<evidence type="ECO:0000256" key="1">
    <source>
        <dbReference type="SAM" id="Coils"/>
    </source>
</evidence>
<dbReference type="NCBIfam" id="TIGR03696">
    <property type="entry name" value="Rhs_assc_core"/>
    <property type="match status" value="1"/>
</dbReference>
<feature type="transmembrane region" description="Helical" evidence="3">
    <location>
        <begin position="2830"/>
        <end position="2851"/>
    </location>
</feature>
<feature type="coiled-coil region" evidence="1">
    <location>
        <begin position="3348"/>
        <end position="3375"/>
    </location>
</feature>
<evidence type="ECO:0000256" key="3">
    <source>
        <dbReference type="SAM" id="Phobius"/>
    </source>
</evidence>
<keyword evidence="1" id="KW-0175">Coiled coil</keyword>
<feature type="domain" description="Latrotoxin C-terminal" evidence="4">
    <location>
        <begin position="3597"/>
        <end position="3732"/>
    </location>
</feature>
<evidence type="ECO:0000256" key="2">
    <source>
        <dbReference type="SAM" id="MobiDB-lite"/>
    </source>
</evidence>
<proteinExistence type="predicted"/>
<dbReference type="Gene3D" id="2.180.10.10">
    <property type="entry name" value="RHS repeat-associated core"/>
    <property type="match status" value="2"/>
</dbReference>
<keyword evidence="3" id="KW-1133">Transmembrane helix</keyword>
<sequence>MPNFYKLSFAKQALPFNGGVKLYQDNSRSGDPLQFYALHKEGLDSYRYDNNTWKETLSMKGLHARQIYFADVLGNGELMLIAKTQEGISFYQHKNNEFSLLSKSENFTENWFSDIYYDWNKPGSVIKFGRFYYNSSLVGILTNRRKYGTKLYAIMKDELLKGRHSIFVLKTDLSILGNCSHAEFALSDLKQSGQENIVIHGNNGLNIYGLNQRKRLEHLMQVPSSAKLDDSEEELFFPNLTGQSYRDIVLLNASGLFVYQYNSSLSNYGLIDYQPSFSKLKGWEQEYINSIQFEDIDLDGREDMLFTGPSGINLLSFNNRTNQWQSLLDNSELTISQRHSDVVKVFPASPPITKYPIVFTKYKNQLHSANIFEIKDSLSLEEELEIHSTSSQVATSKVVPQVSKVHLEEEKPPVLLRDQLDCSSIVDAVDKNTGKPKFKLPLIDLSNLLSDLKLDFFYDGNSKASDILGLGWSLPKNFIMMDHQSSIFPEDEKYYVVLQDLPQQLIFDSSNSTDNVYYFKLSTDQPDLRIRYHKNEERWEINSSGIKQIYGNTDSVRSGSINWEIAWENWRGVGSSSTRQKKLATGWYLAEVRDKNNNVVRYTYDIVNVSVPNGESFTQEIYLKTVSDNQGNEVNFKYSNKEEGEYNLLPLIDKEGNLNTRKVQTRYLSGYKVSTPSYQQDISFVYKVEDRKRLLSKIKQEGDSTNQPILQFSYSKSHMLEKVVLPTGTSIQFDYQLLEKDSSINERIGYRYDVGEDHRVNYVDDYVLVSYMDRQGQVVLRMFNQEMTEELYSSLPLLGRGLAKSYGIVLVNGFLAVVLSYSTDQELHLLRQEEGEWVSKCYVFNEKAIINPGKDFIVVVDNDSAIEVISWNKDSKEWKKDKPFADSGKNRVPLLLRAFGRGFIFYDNDLLSVGYEDREGRWKYNTITSIPGVINDIRETLDKFDLDNKRSDDFFAFFKNYALQVSNNLLFLNRWKAEGMKLYSVIDLFVLDSSYKLAKYEQKKILQDDLSQNLDWQENGNGSSFKFAYELVNDKFKVIAKDVSSHIVDEIHKEIDNDNLRKDAKDKVLEINTKSFEDREKKPFLLNPHKYLAALNSQVVNSTKLTFTGDNWKEGKVSEEELKQEKFSIPLGKEFVLKKEGLNSSIKLYKKSNDKEELAKDLGVNQLNQTLIRYPIYLAYQPNGYQVSVVKFLNNGSISGPDKLHWGENLSSFSSYQTLVTSIDRGYDSKTLVFRKQIGHLFPNPVITKVTVSFDDVEKRVTGYEYSEAKALGNIVYYENVSIVPGNDKGSFGWIGETKNLSSQAKRFFNSQGELIKTLKFEYKQANDTKVDKENLYLNTTLLDKTGRLEIAQFFPCEIADEEVGYYGFEGYEVNRIGEKSSSLEKKWVFDEKDVVREGFSFTGRNYLSLSGKSLVGTFQPNDQNQEYIASCWIRPKSEMFKLGDIVPYLKAIVSVEKRNETVLPLGEVKLQVDNWFYLEVIVDLFYAKEVLKNLNEVQTNKTLVEKEDTKLTTSIIVAPGTNTTIDVDHVRFSPLKSSFKANVYDPKTKQVTEVISASGLVERQIYDKYQKQVGSISGYGELKELGTYTKSSRITKLKSSVVIQPESGFYEDFAPESFNERWKIDSADAWQISPGRLQHLTSGTHTLQLNSSDIDRASCGMRFCFSLQSDGAVMNFSNNLKAIRTGNRAEIVFSRERRSIPLDGELLIVAEGKRIFVWVDGGLCFDGSLNVSLFNLEIGGRAKISNLIVFSQPSVEVTYFNKLNEKVQKIVLEGENAAIVTEYLYDELGRQSITTQPAGIKSSDGQSVLAYRNNFVTNGNPYTANSVWKTGKLEGDAARIIGEYGYSQVKYCDNPLNEKCVVGLPGRELSVSGPYAKRFSSLPNDSFITNPFPSENHSYRVEHKPGNVKDISVFDSKDNRVAWYISTPKSESLLSTYEYGENGKLVKSLPPIYHEKVGTFYKNSQLNSTSREEKSLQDSLGINISYDQKGNIITKTAPDSGKIENIYDKDGLLRFVLHSSNEKVDNTVYFDYDELGRLRSTGEVISPTPKEELLSLELSGNNTRAYQEFYYSDAELQPLLRGKIARTITFNSGEPLIEESVVNIDEETISKRIIIPTKDSEKPILISVNKRYEAGKLREVEYPIDLQDRPFRIMYRYDKLGRVEGIGIRGKENLFASFSYNADGQLNSEKHLPDLEKNFTREYGYNSAGFLTELKDKFLTEKVYYTEEKSYGGYGYGDGTITRTEFKATWHENCDLGLKEHSFVSKDITPEESATCFHKLKKGGYLNDGGHQAKVYYPDLETKFPTICSDGLSGSHIRNTLGKEGFPVEYGHSYDYGNYQELTKAKYYVGREIPMPLQPDSFAREIARMNETASRDIWKRLKESWYLIEDNEKVDVSLGHGKRGKSFIKGTLVDDLKSVNADYGWYELPLEGIFIEYFAQKRDLSSLKISLRDAFVRWVNIEEENANKIVKMLEEKGYFNNPFAKEFNEILERYQPYVHEIVSVLSEHFAKRLGEAEFDFESYSIDANGNHGHFYTGFDRYEIDYRNNTNQVSNVKFQSFTSSKREQNFSIRHDSRGNVIQALHKGIEQIDYHPVSNRATKIKLTDGRTLEFYYDARGERVLKRVSDKAGETTKEIYYIRDEFGRALVEREITYIAGGLRPDVSVTAYIYGPRGLFGFIRNNEFYSVITDHEGSIRLVVKGDEVVAAYDYLPYGNLMRKYESDPEGKIAYCYTGQEWDEEIGLYNYHARFYDPSIGRFYQIDPKEQYFSPYKYAGNSPVSMVDPDGELAFLALLPFIIAGATAGGYLGGAAANNRWDPTEWDFKSKGTWVGMVGGGISGAFLPVGFAGSVSALTAVGFSTGGAIATTTGFGVGGAYLGVGAANNEWNPTKWDLKSPATWNAGFHGFALGSSIPAGIHGARIAYGKLSSHLSRGAFISGGGAFGAGSFYISGSANNWDFSKPGMWYGVLQALDDATNLPVFARSAFKSARRGFIKNMPKGKNVEISHYNIDSLHPPLEMRFGSGLLLKGYGLLIASIALTAANEGRLDMSNPGTYFDIVRQMAMVNQHWLIGKNFYRERKIGKELKIEEKHNKRIKGLSREIAKDAIKWLESARMEKVNNAEAANAGNRKNLHTAVSLAIDDNHAIVGFSGNKGSGFILSYSRNRGLGGFERVVGLELNDNSKISPESRKNSKFNSQGKLIQETTDKAGKVSDNQVEAHNDKVVLNPDPEINKDITKKIEMARETIDGHNKEVFRDVIGEARLMRLLGNLDEVTKELVIKDLTEIINERRHFSKGSLEMIMRKHFIPKDSEIQRISGEIKSGKEELKGLKRSSKNESPKERKDRLFAVQRQEDKIKSLDKQKTEREKNIREELEQTASAVWNAIKFPMVTLPTWEFSNCAEPHAITAFSRANELFGIKTQKSIKYLATYRTEGLEAFPACLQCKSTVKYVDNVITEPGWNGRVDDLQGLVDRFNSKLDDRLKNIQHFPTPMTNGSLKAENSSSTRTKRSIFIGHGEVETIPNPRTRSSKLTSISNQLSKESIVDVNKKVTSSATRTSSWINDLFGWMRSSVSGLLGYELPKVVSSTKSPISQVDAPIDINGTIMLLDVLIRKVTGQKYISTADQSISPLEAQGYALNITKGFEKVVEQAGLKSGVSMHRLNIDFVEIQKEVTGKIMSGKFDEISGVLSSYLEKACPSREVGCPGKLSSKKFDKFMVEFNSRLNVVLNRSIQQILHNGDGRLEVDGAKQMNLEPQSYLSNASVQGHSKDKVSTCLSDIGVTKLGGNLNR</sequence>
<dbReference type="PANTHER" id="PTHR32305">
    <property type="match status" value="1"/>
</dbReference>
<dbReference type="InterPro" id="IPR050708">
    <property type="entry name" value="T6SS_VgrG/RHS"/>
</dbReference>